<reference evidence="2" key="1">
    <citation type="submission" date="2016-11" db="UniProtKB">
        <authorList>
            <consortium name="WormBaseParasite"/>
        </authorList>
    </citation>
    <scope>IDENTIFICATION</scope>
</reference>
<dbReference type="WBParaSite" id="maker-uti_cns_0002669-snap-gene-0.14-mRNA-1">
    <property type="protein sequence ID" value="maker-uti_cns_0002669-snap-gene-0.14-mRNA-1"/>
    <property type="gene ID" value="maker-uti_cns_0002669-snap-gene-0.14"/>
</dbReference>
<evidence type="ECO:0000313" key="2">
    <source>
        <dbReference type="WBParaSite" id="maker-uti_cns_0002669-snap-gene-0.14-mRNA-1"/>
    </source>
</evidence>
<dbReference type="AlphaFoldDB" id="A0A1I8GQS4"/>
<sequence>RSFVGLENHKSSGWLPPLSLLSVVFLCQNIFDIFAMSEKSLKISLRVLTAFALMALKVNGQDVRMDEVLGSVSVDSSVCSQLKNISVRSVIECALECRGADCVAVAWFNAESPPRCQLLTVSSDGGSGDCMTPRLLQASPPGVQ</sequence>
<evidence type="ECO:0000313" key="1">
    <source>
        <dbReference type="Proteomes" id="UP000095280"/>
    </source>
</evidence>
<keyword evidence="1" id="KW-1185">Reference proteome</keyword>
<accession>A0A1I8GQS4</accession>
<protein>
    <submittedName>
        <fullName evidence="2">Apple domain-containing protein</fullName>
    </submittedName>
</protein>
<name>A0A1I8GQS4_9PLAT</name>
<dbReference type="Proteomes" id="UP000095280">
    <property type="component" value="Unplaced"/>
</dbReference>
<proteinExistence type="predicted"/>
<organism evidence="1 2">
    <name type="scientific">Macrostomum lignano</name>
    <dbReference type="NCBI Taxonomy" id="282301"/>
    <lineage>
        <taxon>Eukaryota</taxon>
        <taxon>Metazoa</taxon>
        <taxon>Spiralia</taxon>
        <taxon>Lophotrochozoa</taxon>
        <taxon>Platyhelminthes</taxon>
        <taxon>Rhabditophora</taxon>
        <taxon>Macrostomorpha</taxon>
        <taxon>Macrostomida</taxon>
        <taxon>Macrostomidae</taxon>
        <taxon>Macrostomum</taxon>
    </lineage>
</organism>